<dbReference type="Gene3D" id="3.30.465.10">
    <property type="match status" value="1"/>
</dbReference>
<dbReference type="PANTHER" id="PTHR13878">
    <property type="entry name" value="GULONOLACTONE OXIDASE"/>
    <property type="match status" value="1"/>
</dbReference>
<dbReference type="PROSITE" id="PS51387">
    <property type="entry name" value="FAD_PCMH"/>
    <property type="match status" value="1"/>
</dbReference>
<name>A0A6J1CHZ7_MOMCH</name>
<dbReference type="InterPro" id="IPR036318">
    <property type="entry name" value="FAD-bd_PCMH-like_sf"/>
</dbReference>
<reference evidence="8" key="1">
    <citation type="submission" date="2025-08" db="UniProtKB">
        <authorList>
            <consortium name="RefSeq"/>
        </authorList>
    </citation>
    <scope>IDENTIFICATION</scope>
</reference>
<dbReference type="GeneID" id="111011644"/>
<keyword evidence="4" id="KW-0274">FAD</keyword>
<dbReference type="Proteomes" id="UP000504603">
    <property type="component" value="Unplaced"/>
</dbReference>
<dbReference type="OrthoDB" id="415825at2759"/>
<dbReference type="InterPro" id="IPR016166">
    <property type="entry name" value="FAD-bd_PCMH"/>
</dbReference>
<dbReference type="PANTHER" id="PTHR13878:SF112">
    <property type="entry name" value="CYTOKININ DEHYDROGENASE 7"/>
    <property type="match status" value="1"/>
</dbReference>
<keyword evidence="7" id="KW-1185">Reference proteome</keyword>
<feature type="domain" description="FAD-binding PCMH-type" evidence="6">
    <location>
        <begin position="1"/>
        <end position="66"/>
    </location>
</feature>
<protein>
    <submittedName>
        <fullName evidence="8">Cytokinin dehydrogenase 7</fullName>
    </submittedName>
</protein>
<organism evidence="7 8">
    <name type="scientific">Momordica charantia</name>
    <name type="common">Bitter gourd</name>
    <name type="synonym">Balsam pear</name>
    <dbReference type="NCBI Taxonomy" id="3673"/>
    <lineage>
        <taxon>Eukaryota</taxon>
        <taxon>Viridiplantae</taxon>
        <taxon>Streptophyta</taxon>
        <taxon>Embryophyta</taxon>
        <taxon>Tracheophyta</taxon>
        <taxon>Spermatophyta</taxon>
        <taxon>Magnoliopsida</taxon>
        <taxon>eudicotyledons</taxon>
        <taxon>Gunneridae</taxon>
        <taxon>Pentapetalae</taxon>
        <taxon>rosids</taxon>
        <taxon>fabids</taxon>
        <taxon>Cucurbitales</taxon>
        <taxon>Cucurbitaceae</taxon>
        <taxon>Momordiceae</taxon>
        <taxon>Momordica</taxon>
    </lineage>
</organism>
<keyword evidence="5" id="KW-0560">Oxidoreductase</keyword>
<proteinExistence type="inferred from homology"/>
<evidence type="ECO:0000313" key="7">
    <source>
        <dbReference type="Proteomes" id="UP000504603"/>
    </source>
</evidence>
<dbReference type="InterPro" id="IPR016170">
    <property type="entry name" value="Cytok_DH_C_sf"/>
</dbReference>
<dbReference type="RefSeq" id="XP_022141224.1">
    <property type="nucleotide sequence ID" value="XM_022285532.1"/>
</dbReference>
<sequence length="354" mass="40156">SNAGVSGQAFRYGPQISNVAELEVVTGKGDTLICSESENSELFFSVLGGLGQFGIITRARILLQPAPDMVRWIRLVYDEFETFARDAETLVRRPEGESFDYVEGFVFSNNDDPLTGRPTVPLDPDAEFDSAHVPETAGTVLYCLEVAVHYRNTDQTSTVDTAVHRFLDGLGYIEPLRFQVDLSYIEFLSRVKRAEEEAIANGVWDAPHPWLNLFVSKSHIANFDRAVFKTLLKNGVGGPMLVYPLLRSRWDSRTSTVLPEGEVFYLVALLRFTPPNPKAALVDKLVNENREIIRVCNENKIEFKLYLPHYHSEEEWKHHFGKQWSRFVERKAIFDPMAILAPGQKIFTTMSHNL</sequence>
<dbReference type="GO" id="GO:0009690">
    <property type="term" value="P:cytokinin metabolic process"/>
    <property type="evidence" value="ECO:0007669"/>
    <property type="project" value="InterPro"/>
</dbReference>
<feature type="non-terminal residue" evidence="8">
    <location>
        <position position="1"/>
    </location>
</feature>
<dbReference type="Gene3D" id="3.40.462.10">
    <property type="entry name" value="FAD-linked oxidases, C-terminal domain"/>
    <property type="match status" value="1"/>
</dbReference>
<dbReference type="SUPFAM" id="SSF56176">
    <property type="entry name" value="FAD-binding/transporter-associated domain-like"/>
    <property type="match status" value="1"/>
</dbReference>
<keyword evidence="3" id="KW-0285">Flavoprotein</keyword>
<dbReference type="AlphaFoldDB" id="A0A6J1CHZ7"/>
<dbReference type="GO" id="GO:0071949">
    <property type="term" value="F:FAD binding"/>
    <property type="evidence" value="ECO:0007669"/>
    <property type="project" value="InterPro"/>
</dbReference>
<dbReference type="Pfam" id="PF09265">
    <property type="entry name" value="Cytokin-bind"/>
    <property type="match status" value="1"/>
</dbReference>
<dbReference type="SUPFAM" id="SSF55103">
    <property type="entry name" value="FAD-linked oxidases, C-terminal domain"/>
    <property type="match status" value="1"/>
</dbReference>
<accession>A0A6J1CHZ7</accession>
<dbReference type="KEGG" id="mcha:111011644"/>
<evidence type="ECO:0000259" key="6">
    <source>
        <dbReference type="PROSITE" id="PS51387"/>
    </source>
</evidence>
<gene>
    <name evidence="8" type="primary">LOC111011644</name>
</gene>
<evidence type="ECO:0000256" key="2">
    <source>
        <dbReference type="ARBA" id="ARBA00005466"/>
    </source>
</evidence>
<dbReference type="InterPro" id="IPR016164">
    <property type="entry name" value="FAD-linked_Oxase-like_C"/>
</dbReference>
<dbReference type="InterPro" id="IPR016169">
    <property type="entry name" value="FAD-bd_PCMH_sub2"/>
</dbReference>
<comment type="similarity">
    <text evidence="2">Belongs to the oxygen-dependent FAD-linked oxidoreductase family.</text>
</comment>
<comment type="cofactor">
    <cofactor evidence="1">
        <name>FAD</name>
        <dbReference type="ChEBI" id="CHEBI:57692"/>
    </cofactor>
</comment>
<evidence type="ECO:0000256" key="1">
    <source>
        <dbReference type="ARBA" id="ARBA00001974"/>
    </source>
</evidence>
<evidence type="ECO:0000256" key="3">
    <source>
        <dbReference type="ARBA" id="ARBA00022630"/>
    </source>
</evidence>
<dbReference type="GO" id="GO:0019139">
    <property type="term" value="F:cytokinin dehydrogenase activity"/>
    <property type="evidence" value="ECO:0007669"/>
    <property type="project" value="InterPro"/>
</dbReference>
<dbReference type="InterPro" id="IPR050432">
    <property type="entry name" value="FAD-linked_Oxidoreductases_BP"/>
</dbReference>
<evidence type="ECO:0000256" key="4">
    <source>
        <dbReference type="ARBA" id="ARBA00022827"/>
    </source>
</evidence>
<evidence type="ECO:0000256" key="5">
    <source>
        <dbReference type="ARBA" id="ARBA00023002"/>
    </source>
</evidence>
<dbReference type="InterPro" id="IPR015345">
    <property type="entry name" value="Cytokinin_DH_FAD/cytokin-bd"/>
</dbReference>
<evidence type="ECO:0000313" key="8">
    <source>
        <dbReference type="RefSeq" id="XP_022141224.1"/>
    </source>
</evidence>